<proteinExistence type="predicted"/>
<evidence type="ECO:0000313" key="2">
    <source>
        <dbReference type="Proteomes" id="UP001408356"/>
    </source>
</evidence>
<accession>A0ABR2UYW9</accession>
<sequence length="111" mass="11277">MVDLLGDTGGSLAEEINDAADGNDTAAGGLADGGAHGLELGGIRQCLGWVLAVDVGQSGYISRATLGCAVESRAGSVGLTLHERRGRHGGGEECGESEELHFDGVWLMVVV</sequence>
<reference evidence="1 2" key="1">
    <citation type="journal article" date="2024" name="J. Plant Pathol.">
        <title>Sequence and assembly of the genome of Seiridium unicorne, isolate CBS 538.82, causal agent of cypress canker disease.</title>
        <authorList>
            <person name="Scali E."/>
            <person name="Rocca G.D."/>
            <person name="Danti R."/>
            <person name="Garbelotto M."/>
            <person name="Barberini S."/>
            <person name="Baroncelli R."/>
            <person name="Emiliani G."/>
        </authorList>
    </citation>
    <scope>NUCLEOTIDE SEQUENCE [LARGE SCALE GENOMIC DNA]</scope>
    <source>
        <strain evidence="1 2">BM-138-508</strain>
    </source>
</reference>
<gene>
    <name evidence="1" type="ORF">SUNI508_06894</name>
</gene>
<keyword evidence="2" id="KW-1185">Reference proteome</keyword>
<evidence type="ECO:0000313" key="1">
    <source>
        <dbReference type="EMBL" id="KAK9419888.1"/>
    </source>
</evidence>
<comment type="caution">
    <text evidence="1">The sequence shown here is derived from an EMBL/GenBank/DDBJ whole genome shotgun (WGS) entry which is preliminary data.</text>
</comment>
<dbReference type="Proteomes" id="UP001408356">
    <property type="component" value="Unassembled WGS sequence"/>
</dbReference>
<name>A0ABR2UYW9_9PEZI</name>
<organism evidence="1 2">
    <name type="scientific">Seiridium unicorne</name>
    <dbReference type="NCBI Taxonomy" id="138068"/>
    <lineage>
        <taxon>Eukaryota</taxon>
        <taxon>Fungi</taxon>
        <taxon>Dikarya</taxon>
        <taxon>Ascomycota</taxon>
        <taxon>Pezizomycotina</taxon>
        <taxon>Sordariomycetes</taxon>
        <taxon>Xylariomycetidae</taxon>
        <taxon>Amphisphaeriales</taxon>
        <taxon>Sporocadaceae</taxon>
        <taxon>Seiridium</taxon>
    </lineage>
</organism>
<dbReference type="EMBL" id="JARVKF010000279">
    <property type="protein sequence ID" value="KAK9419888.1"/>
    <property type="molecule type" value="Genomic_DNA"/>
</dbReference>
<protein>
    <submittedName>
        <fullName evidence="1">Uncharacterized protein</fullName>
    </submittedName>
</protein>